<proteinExistence type="predicted"/>
<dbReference type="AlphaFoldDB" id="A0A381R3K7"/>
<gene>
    <name evidence="1" type="ORF">METZ01_LOCUS39179</name>
</gene>
<reference evidence="1" key="1">
    <citation type="submission" date="2018-05" db="EMBL/GenBank/DDBJ databases">
        <authorList>
            <person name="Lanie J.A."/>
            <person name="Ng W.-L."/>
            <person name="Kazmierczak K.M."/>
            <person name="Andrzejewski T.M."/>
            <person name="Davidsen T.M."/>
            <person name="Wayne K.J."/>
            <person name="Tettelin H."/>
            <person name="Glass J.I."/>
            <person name="Rusch D."/>
            <person name="Podicherti R."/>
            <person name="Tsui H.-C.T."/>
            <person name="Winkler M.E."/>
        </authorList>
    </citation>
    <scope>NUCLEOTIDE SEQUENCE</scope>
</reference>
<organism evidence="1">
    <name type="scientific">marine metagenome</name>
    <dbReference type="NCBI Taxonomy" id="408172"/>
    <lineage>
        <taxon>unclassified sequences</taxon>
        <taxon>metagenomes</taxon>
        <taxon>ecological metagenomes</taxon>
    </lineage>
</organism>
<dbReference type="EMBL" id="UINC01001675">
    <property type="protein sequence ID" value="SUZ86325.1"/>
    <property type="molecule type" value="Genomic_DNA"/>
</dbReference>
<protein>
    <submittedName>
        <fullName evidence="1">Uncharacterized protein</fullName>
    </submittedName>
</protein>
<evidence type="ECO:0000313" key="1">
    <source>
        <dbReference type="EMBL" id="SUZ86325.1"/>
    </source>
</evidence>
<accession>A0A381R3K7</accession>
<sequence length="27" mass="2859">MNTTIRSTSFMQGIPHAEVAELADAPA</sequence>
<name>A0A381R3K7_9ZZZZ</name>